<reference evidence="1 2" key="1">
    <citation type="submission" date="2020-11" db="EMBL/GenBank/DDBJ databases">
        <authorList>
            <person name="Kim M.K."/>
        </authorList>
    </citation>
    <scope>NUCLEOTIDE SEQUENCE [LARGE SCALE GENOMIC DNA]</scope>
    <source>
        <strain evidence="1 2">BT683</strain>
    </source>
</reference>
<dbReference type="Proteomes" id="UP000597617">
    <property type="component" value="Unassembled WGS sequence"/>
</dbReference>
<proteinExistence type="predicted"/>
<comment type="caution">
    <text evidence="1">The sequence shown here is derived from an EMBL/GenBank/DDBJ whole genome shotgun (WGS) entry which is preliminary data.</text>
</comment>
<dbReference type="EMBL" id="JADQDQ010000003">
    <property type="protein sequence ID" value="MBF9237437.1"/>
    <property type="molecule type" value="Genomic_DNA"/>
</dbReference>
<evidence type="ECO:0000313" key="2">
    <source>
        <dbReference type="Proteomes" id="UP000597617"/>
    </source>
</evidence>
<keyword evidence="2" id="KW-1185">Reference proteome</keyword>
<organism evidence="1 2">
    <name type="scientific">Hymenobacter jeongseonensis</name>
    <dbReference type="NCBI Taxonomy" id="2791027"/>
    <lineage>
        <taxon>Bacteria</taxon>
        <taxon>Pseudomonadati</taxon>
        <taxon>Bacteroidota</taxon>
        <taxon>Cytophagia</taxon>
        <taxon>Cytophagales</taxon>
        <taxon>Hymenobacteraceae</taxon>
        <taxon>Hymenobacter</taxon>
    </lineage>
</organism>
<gene>
    <name evidence="1" type="ORF">I2I05_08505</name>
</gene>
<name>A0ABS0IGE9_9BACT</name>
<sequence length="980" mass="101724">MSTFQGTVVADAIVPLGSNATHYDIYGQGGFRSVADLDERNNLSLSAGLDPDGMSSGLRKLGMMVTVADTGKTYQLLVPGFFTLGTETAKLEALGDDANWLEFAGSDADKAYIDAQDAILLAKITAEKLRIDNLVVNAPGALDTLQEIANQLAADGASAAAILAKLNLHTTQIGTMSGLTTTEKSNLVGAINEVKASVPPAPVSTTYVQNSLSPSTTTKAPSVTAVNTGLNLRVLSSDNFDVYDISSTIRTAVVNGVYNANNELQGIVTGSVVGMRFTYLLNNYEYMPGTAGTLTWVRSTKKSSVTLVQNNTTTTTGISAPVLITHAELTTKMAAAQLVADTTYIVTSRPSSALGQAGDVMVRAVSASHVSSHGTLATKVPDYATTSTWAAAKGSGSAYAYSADTYSGYFPYTPTGTVTTAVSGDDNFQIYPLPFPFTFGGVQYTEFGIDTNGRITFESGNFAYGGGSLSTASGVPLIALAWQDFVVPVGGITFFTEGTTPNRELVIQFSGAQQYTDPSKTFTGQVILEETANLVTILTGPTTLTVQASQGIQYEGGAYNTTTTNIPVPNTTTTYYPLPLQTSIPPVVIHAGKTWSSPQGSLTEPGTGGSWVLNPMGDLYGNTLASFDQVLYNAVTDDILERRDNRLNVVAEKATISGFPWGNPKFTSNTLDAVTLDNSLLTAEATFTNNAFVGGSLTNMPLPTGVVFNGNTLRSVALNNYTPVNFTNTTVLNSFDTAVTSYFGKVIINSVDMSTLNSRLGQIDLKQVKPTTTNTSYGLLAGAGGLGITMLGASAGAVNTGNNNTFVGIGSGSANTSASNNAFIGSYAGQANTTGQNNVFLGHFAARNTTTGSSNVMIGSVVAQANTTGANNVFLGFGAGNSNTTGTNNIAIGSGAGPLTATLTNTVSLGTSARATTTNTMLVADSLSTGFGVAAPTSKVHVNGDVETNANFGIVLKSPDGKRWRVKVGNDGVLTTTLLV</sequence>
<accession>A0ABS0IGE9</accession>
<dbReference type="RefSeq" id="WP_196281809.1">
    <property type="nucleotide sequence ID" value="NZ_JADQDQ010000003.1"/>
</dbReference>
<evidence type="ECO:0000313" key="1">
    <source>
        <dbReference type="EMBL" id="MBF9237437.1"/>
    </source>
</evidence>
<evidence type="ECO:0008006" key="3">
    <source>
        <dbReference type="Google" id="ProtNLM"/>
    </source>
</evidence>
<protein>
    <recommendedName>
        <fullName evidence="3">Tail fiber protein</fullName>
    </recommendedName>
</protein>